<protein>
    <submittedName>
        <fullName evidence="1">Uncharacterized protein</fullName>
    </submittedName>
</protein>
<comment type="caution">
    <text evidence="1">The sequence shown here is derived from an EMBL/GenBank/DDBJ whole genome shotgun (WGS) entry which is preliminary data.</text>
</comment>
<gene>
    <name evidence="1" type="ORF">VNO77_03205</name>
</gene>
<keyword evidence="2" id="KW-1185">Reference proteome</keyword>
<evidence type="ECO:0000313" key="1">
    <source>
        <dbReference type="EMBL" id="KAK7361159.1"/>
    </source>
</evidence>
<reference evidence="1 2" key="1">
    <citation type="submission" date="2024-01" db="EMBL/GenBank/DDBJ databases">
        <title>The genomes of 5 underutilized Papilionoideae crops provide insights into root nodulation and disease resistanc.</title>
        <authorList>
            <person name="Jiang F."/>
        </authorList>
    </citation>
    <scope>NUCLEOTIDE SEQUENCE [LARGE SCALE GENOMIC DNA]</scope>
    <source>
        <strain evidence="1">LVBAO_FW01</strain>
        <tissue evidence="1">Leaves</tissue>
    </source>
</reference>
<evidence type="ECO:0000313" key="2">
    <source>
        <dbReference type="Proteomes" id="UP001367508"/>
    </source>
</evidence>
<accession>A0AAN9R7X6</accession>
<dbReference type="AlphaFoldDB" id="A0AAN9R7X6"/>
<dbReference type="EMBL" id="JAYMYQ010000001">
    <property type="protein sequence ID" value="KAK7361159.1"/>
    <property type="molecule type" value="Genomic_DNA"/>
</dbReference>
<proteinExistence type="predicted"/>
<sequence length="83" mass="9468">MHALGASYTCSNLYLHQRVLNLSCGASNGNRRFCYVCDEGVTLTTAWRRLHSVLLYNNEPRFGLNRFGFSGNYGIWLKSFKLS</sequence>
<name>A0AAN9R7X6_CANGL</name>
<organism evidence="1 2">
    <name type="scientific">Canavalia gladiata</name>
    <name type="common">Sword bean</name>
    <name type="synonym">Dolichos gladiatus</name>
    <dbReference type="NCBI Taxonomy" id="3824"/>
    <lineage>
        <taxon>Eukaryota</taxon>
        <taxon>Viridiplantae</taxon>
        <taxon>Streptophyta</taxon>
        <taxon>Embryophyta</taxon>
        <taxon>Tracheophyta</taxon>
        <taxon>Spermatophyta</taxon>
        <taxon>Magnoliopsida</taxon>
        <taxon>eudicotyledons</taxon>
        <taxon>Gunneridae</taxon>
        <taxon>Pentapetalae</taxon>
        <taxon>rosids</taxon>
        <taxon>fabids</taxon>
        <taxon>Fabales</taxon>
        <taxon>Fabaceae</taxon>
        <taxon>Papilionoideae</taxon>
        <taxon>50 kb inversion clade</taxon>
        <taxon>NPAAA clade</taxon>
        <taxon>indigoferoid/millettioid clade</taxon>
        <taxon>Phaseoleae</taxon>
        <taxon>Canavalia</taxon>
    </lineage>
</organism>
<dbReference type="Proteomes" id="UP001367508">
    <property type="component" value="Unassembled WGS sequence"/>
</dbReference>